<dbReference type="RefSeq" id="WP_009257817.1">
    <property type="nucleotide sequence ID" value="NZ_BAABZG010000001.1"/>
</dbReference>
<sequence length="103" mass="11720">MTVYQWLCLLGIPALIGAAFKYLYSQIKHNSEDSKALKAGIQALLRAQMISDFNKYSEKGYAPIYARDNFENCWKQYHSLGVNGVMDDLHMKFLELPTDAPEA</sequence>
<gene>
    <name evidence="1" type="ORF">GKE97_14350</name>
</gene>
<dbReference type="EMBL" id="WKPR01000015">
    <property type="protein sequence ID" value="MSB20692.1"/>
    <property type="molecule type" value="Genomic_DNA"/>
</dbReference>
<accession>A0A6I2RBQ7</accession>
<proteinExistence type="predicted"/>
<evidence type="ECO:0000313" key="2">
    <source>
        <dbReference type="Proteomes" id="UP000434475"/>
    </source>
</evidence>
<name>A0A6I2RBQ7_FLAPL</name>
<dbReference type="AlphaFoldDB" id="A0A6I2RBQ7"/>
<evidence type="ECO:0000313" key="1">
    <source>
        <dbReference type="EMBL" id="MSB20692.1"/>
    </source>
</evidence>
<organism evidence="1 2">
    <name type="scientific">Flavonifractor plautii</name>
    <name type="common">Fusobacterium plautii</name>
    <dbReference type="NCBI Taxonomy" id="292800"/>
    <lineage>
        <taxon>Bacteria</taxon>
        <taxon>Bacillati</taxon>
        <taxon>Bacillota</taxon>
        <taxon>Clostridia</taxon>
        <taxon>Eubacteriales</taxon>
        <taxon>Oscillospiraceae</taxon>
        <taxon>Flavonifractor</taxon>
    </lineage>
</organism>
<reference evidence="1 2" key="1">
    <citation type="journal article" date="2019" name="Nat. Med.">
        <title>A library of human gut bacterial isolates paired with longitudinal multiomics data enables mechanistic microbiome research.</title>
        <authorList>
            <person name="Poyet M."/>
            <person name="Groussin M."/>
            <person name="Gibbons S.M."/>
            <person name="Avila-Pacheco J."/>
            <person name="Jiang X."/>
            <person name="Kearney S.M."/>
            <person name="Perrotta A.R."/>
            <person name="Berdy B."/>
            <person name="Zhao S."/>
            <person name="Lieberman T.D."/>
            <person name="Swanson P.K."/>
            <person name="Smith M."/>
            <person name="Roesemann S."/>
            <person name="Alexander J.E."/>
            <person name="Rich S.A."/>
            <person name="Livny J."/>
            <person name="Vlamakis H."/>
            <person name="Clish C."/>
            <person name="Bullock K."/>
            <person name="Deik A."/>
            <person name="Scott J."/>
            <person name="Pierce K.A."/>
            <person name="Xavier R.J."/>
            <person name="Alm E.J."/>
        </authorList>
    </citation>
    <scope>NUCLEOTIDE SEQUENCE [LARGE SCALE GENOMIC DNA]</scope>
    <source>
        <strain evidence="1 2">BIOML-A2</strain>
    </source>
</reference>
<comment type="caution">
    <text evidence="1">The sequence shown here is derived from an EMBL/GenBank/DDBJ whole genome shotgun (WGS) entry which is preliminary data.</text>
</comment>
<dbReference type="Proteomes" id="UP000434475">
    <property type="component" value="Unassembled WGS sequence"/>
</dbReference>
<protein>
    <submittedName>
        <fullName evidence="1">Uncharacterized protein</fullName>
    </submittedName>
</protein>